<name>A0A6A4RZY8_SCOMX</name>
<dbReference type="EMBL" id="VEVO01000020">
    <property type="protein sequence ID" value="KAF0025448.1"/>
    <property type="molecule type" value="Genomic_DNA"/>
</dbReference>
<feature type="compositionally biased region" description="Polar residues" evidence="1">
    <location>
        <begin position="139"/>
        <end position="156"/>
    </location>
</feature>
<gene>
    <name evidence="2" type="ORF">F2P81_022329</name>
</gene>
<proteinExistence type="predicted"/>
<sequence>MWLPFHSGVSADGRMPVKLLRQPWGIVLEFPCKREKQETIVGFGVKLNVVFCPQPSGETRQFSYRRSRPEIQHSLQPALDFPLLQTVPKTCTGAVISEANTPVSVINSRCKRKRKKRSCADKPSIDFLHTPHRRKVRLTGSSSARKPVTLTSSEHQGQPERCGIDRDFEFLSARMYLLTSKSLDVVCERFDDTKIDLSRNMTATGCNIINIQVSSSAVGLWTKGSKPDSSLIVICRDVRITEVRYLVRTPLKYHDSQILYQCKSLGQFNYRCICNSVRLLHRTDKMGPD</sequence>
<evidence type="ECO:0000313" key="3">
    <source>
        <dbReference type="Proteomes" id="UP000438429"/>
    </source>
</evidence>
<organism evidence="2 3">
    <name type="scientific">Scophthalmus maximus</name>
    <name type="common">Turbot</name>
    <name type="synonym">Psetta maxima</name>
    <dbReference type="NCBI Taxonomy" id="52904"/>
    <lineage>
        <taxon>Eukaryota</taxon>
        <taxon>Metazoa</taxon>
        <taxon>Chordata</taxon>
        <taxon>Craniata</taxon>
        <taxon>Vertebrata</taxon>
        <taxon>Euteleostomi</taxon>
        <taxon>Actinopterygii</taxon>
        <taxon>Neopterygii</taxon>
        <taxon>Teleostei</taxon>
        <taxon>Neoteleostei</taxon>
        <taxon>Acanthomorphata</taxon>
        <taxon>Carangaria</taxon>
        <taxon>Pleuronectiformes</taxon>
        <taxon>Pleuronectoidei</taxon>
        <taxon>Scophthalmidae</taxon>
        <taxon>Scophthalmus</taxon>
    </lineage>
</organism>
<dbReference type="Proteomes" id="UP000438429">
    <property type="component" value="Unassembled WGS sequence"/>
</dbReference>
<evidence type="ECO:0000256" key="1">
    <source>
        <dbReference type="SAM" id="MobiDB-lite"/>
    </source>
</evidence>
<feature type="region of interest" description="Disordered" evidence="1">
    <location>
        <begin position="136"/>
        <end position="159"/>
    </location>
</feature>
<evidence type="ECO:0000313" key="2">
    <source>
        <dbReference type="EMBL" id="KAF0025448.1"/>
    </source>
</evidence>
<protein>
    <submittedName>
        <fullName evidence="2">Uncharacterized protein</fullName>
    </submittedName>
</protein>
<reference evidence="2 3" key="1">
    <citation type="submission" date="2019-06" db="EMBL/GenBank/DDBJ databases">
        <title>Draft genomes of female and male turbot (Scophthalmus maximus).</title>
        <authorList>
            <person name="Xu H."/>
            <person name="Xu X.-W."/>
            <person name="Shao C."/>
            <person name="Chen S."/>
        </authorList>
    </citation>
    <scope>NUCLEOTIDE SEQUENCE [LARGE SCALE GENOMIC DNA]</scope>
    <source>
        <strain evidence="2">Ysfricsl-2016a</strain>
        <tissue evidence="2">Blood</tissue>
    </source>
</reference>
<comment type="caution">
    <text evidence="2">The sequence shown here is derived from an EMBL/GenBank/DDBJ whole genome shotgun (WGS) entry which is preliminary data.</text>
</comment>
<accession>A0A6A4RZY8</accession>
<dbReference type="AlphaFoldDB" id="A0A6A4RZY8"/>